<dbReference type="SUPFAM" id="SSF49785">
    <property type="entry name" value="Galactose-binding domain-like"/>
    <property type="match status" value="1"/>
</dbReference>
<dbReference type="EMBL" id="DRTV01000055">
    <property type="protein sequence ID" value="HHF57918.1"/>
    <property type="molecule type" value="Genomic_DNA"/>
</dbReference>
<dbReference type="PANTHER" id="PTHR43730:SF1">
    <property type="entry name" value="BETA-MANNOSIDASE"/>
    <property type="match status" value="1"/>
</dbReference>
<dbReference type="AlphaFoldDB" id="A0A7C5I1C6"/>
<evidence type="ECO:0000256" key="7">
    <source>
        <dbReference type="ARBA" id="ARBA00023180"/>
    </source>
</evidence>
<evidence type="ECO:0000256" key="8">
    <source>
        <dbReference type="ARBA" id="ARBA00023228"/>
    </source>
</evidence>
<comment type="caution">
    <text evidence="13">The sequence shown here is derived from an EMBL/GenBank/DDBJ whole genome shotgun (WGS) entry which is preliminary data.</text>
</comment>
<dbReference type="InterPro" id="IPR013783">
    <property type="entry name" value="Ig-like_fold"/>
</dbReference>
<evidence type="ECO:0000259" key="12">
    <source>
        <dbReference type="Pfam" id="PF22666"/>
    </source>
</evidence>
<dbReference type="GO" id="GO:0005975">
    <property type="term" value="P:carbohydrate metabolic process"/>
    <property type="evidence" value="ECO:0007669"/>
    <property type="project" value="InterPro"/>
</dbReference>
<keyword evidence="9" id="KW-0326">Glycosidase</keyword>
<dbReference type="EC" id="3.2.1.25" evidence="4"/>
<dbReference type="InterPro" id="IPR008979">
    <property type="entry name" value="Galactose-bd-like_sf"/>
</dbReference>
<evidence type="ECO:0000256" key="4">
    <source>
        <dbReference type="ARBA" id="ARBA00012754"/>
    </source>
</evidence>
<dbReference type="Gene3D" id="3.20.20.80">
    <property type="entry name" value="Glycosidases"/>
    <property type="match status" value="1"/>
</dbReference>
<accession>A0A7C5I1C6</accession>
<reference evidence="13" key="1">
    <citation type="journal article" date="2020" name="mSystems">
        <title>Genome- and Community-Level Interaction Insights into Carbon Utilization and Element Cycling Functions of Hydrothermarchaeota in Hydrothermal Sediment.</title>
        <authorList>
            <person name="Zhou Z."/>
            <person name="Liu Y."/>
            <person name="Xu W."/>
            <person name="Pan J."/>
            <person name="Luo Z.H."/>
            <person name="Li M."/>
        </authorList>
    </citation>
    <scope>NUCLEOTIDE SEQUENCE [LARGE SCALE GENOMIC DNA]</scope>
    <source>
        <strain evidence="13">HyVt-94</strain>
    </source>
</reference>
<dbReference type="Gene3D" id="2.60.40.10">
    <property type="entry name" value="Immunoglobulins"/>
    <property type="match status" value="1"/>
</dbReference>
<feature type="domain" description="Glycoside hydrolase family 2 catalytic" evidence="11">
    <location>
        <begin position="309"/>
        <end position="437"/>
    </location>
</feature>
<dbReference type="Proteomes" id="UP000886014">
    <property type="component" value="Unassembled WGS sequence"/>
</dbReference>
<evidence type="ECO:0000313" key="13">
    <source>
        <dbReference type="EMBL" id="HHF57918.1"/>
    </source>
</evidence>
<evidence type="ECO:0000256" key="9">
    <source>
        <dbReference type="ARBA" id="ARBA00023295"/>
    </source>
</evidence>
<dbReference type="GO" id="GO:0006516">
    <property type="term" value="P:glycoprotein catabolic process"/>
    <property type="evidence" value="ECO:0007669"/>
    <property type="project" value="TreeGrafter"/>
</dbReference>
<dbReference type="PANTHER" id="PTHR43730">
    <property type="entry name" value="BETA-MANNOSIDASE"/>
    <property type="match status" value="1"/>
</dbReference>
<feature type="domain" description="Glycoside hydrolase family 2 immunoglobulin-like beta-sandwich" evidence="10">
    <location>
        <begin position="233"/>
        <end position="292"/>
    </location>
</feature>
<dbReference type="SUPFAM" id="SSF51445">
    <property type="entry name" value="(Trans)glycosidases"/>
    <property type="match status" value="1"/>
</dbReference>
<feature type="domain" description="Beta-mannosidase-like galactose-binding" evidence="12">
    <location>
        <begin position="8"/>
        <end position="174"/>
    </location>
</feature>
<dbReference type="FunFam" id="2.60.120.260:FF:000060">
    <property type="entry name" value="Probable beta-mannosidase"/>
    <property type="match status" value="1"/>
</dbReference>
<keyword evidence="8" id="KW-0458">Lysosome</keyword>
<evidence type="ECO:0000259" key="11">
    <source>
        <dbReference type="Pfam" id="PF02836"/>
    </source>
</evidence>
<evidence type="ECO:0000256" key="1">
    <source>
        <dbReference type="ARBA" id="ARBA00000829"/>
    </source>
</evidence>
<dbReference type="InterPro" id="IPR036156">
    <property type="entry name" value="Beta-gal/glucu_dom_sf"/>
</dbReference>
<comment type="subcellular location">
    <subcellularLocation>
        <location evidence="2">Lysosome</location>
    </subcellularLocation>
</comment>
<proteinExistence type="inferred from homology"/>
<dbReference type="SUPFAM" id="SSF49303">
    <property type="entry name" value="beta-Galactosidase/glucuronidase domain"/>
    <property type="match status" value="1"/>
</dbReference>
<gene>
    <name evidence="13" type="ORF">ENL41_00665</name>
</gene>
<dbReference type="Gene3D" id="2.60.120.260">
    <property type="entry name" value="Galactose-binding domain-like"/>
    <property type="match status" value="1"/>
</dbReference>
<comment type="similarity">
    <text evidence="3">Belongs to the glycosyl hydrolase 2 family.</text>
</comment>
<dbReference type="Pfam" id="PF00703">
    <property type="entry name" value="Glyco_hydro_2"/>
    <property type="match status" value="1"/>
</dbReference>
<name>A0A7C5I1C6_UNCW3</name>
<dbReference type="InterPro" id="IPR050887">
    <property type="entry name" value="Beta-mannosidase_GH2"/>
</dbReference>
<evidence type="ECO:0000256" key="3">
    <source>
        <dbReference type="ARBA" id="ARBA00007401"/>
    </source>
</evidence>
<evidence type="ECO:0000256" key="5">
    <source>
        <dbReference type="ARBA" id="ARBA00022729"/>
    </source>
</evidence>
<dbReference type="GO" id="GO:0005764">
    <property type="term" value="C:lysosome"/>
    <property type="evidence" value="ECO:0007669"/>
    <property type="project" value="UniProtKB-SubCell"/>
</dbReference>
<evidence type="ECO:0000256" key="2">
    <source>
        <dbReference type="ARBA" id="ARBA00004371"/>
    </source>
</evidence>
<dbReference type="Pfam" id="PF02836">
    <property type="entry name" value="Glyco_hydro_2_C"/>
    <property type="match status" value="1"/>
</dbReference>
<dbReference type="InterPro" id="IPR006102">
    <property type="entry name" value="Ig-like_GH2"/>
</dbReference>
<keyword evidence="6 13" id="KW-0378">Hydrolase</keyword>
<organism evidence="13">
    <name type="scientific">candidate division WOR-3 bacterium</name>
    <dbReference type="NCBI Taxonomy" id="2052148"/>
    <lineage>
        <taxon>Bacteria</taxon>
        <taxon>Bacteria division WOR-3</taxon>
    </lineage>
</organism>
<dbReference type="InterPro" id="IPR054593">
    <property type="entry name" value="Beta-mannosidase-like_N2"/>
</dbReference>
<protein>
    <recommendedName>
        <fullName evidence="4">beta-mannosidase</fullName>
        <ecNumber evidence="4">3.2.1.25</ecNumber>
    </recommendedName>
</protein>
<feature type="non-terminal residue" evidence="13">
    <location>
        <position position="536"/>
    </location>
</feature>
<evidence type="ECO:0000259" key="10">
    <source>
        <dbReference type="Pfam" id="PF00703"/>
    </source>
</evidence>
<evidence type="ECO:0000256" key="6">
    <source>
        <dbReference type="ARBA" id="ARBA00022801"/>
    </source>
</evidence>
<dbReference type="Pfam" id="PF22666">
    <property type="entry name" value="Glyco_hydro_2_N2"/>
    <property type="match status" value="1"/>
</dbReference>
<dbReference type="GO" id="GO:0004567">
    <property type="term" value="F:beta-mannosidase activity"/>
    <property type="evidence" value="ECO:0007669"/>
    <property type="project" value="UniProtKB-EC"/>
</dbReference>
<dbReference type="InterPro" id="IPR017853">
    <property type="entry name" value="GH"/>
</dbReference>
<sequence>MISLDGKWQINDDEGEFTFTGRVPGTVQGDLVSQKLVPHPYIGLNERYMRNLEDKSWTYTKEFELKTFPVEENVELVFGGIDTLADIYLNGRYLGNTEDMFLEYRFDINGILKKGKNVLKVNIKSPVKEPRALERTYGEIGSTSEESARPYIRKAQYSYGWDWGARVVTSGIWRSVYIESYNRARLTGCTAYLEKVCEKEGKIRISGYIASIVNLGNLENYKVEVKVNDRPVSEFLLKNKGGESYFDGTFTLKDIQLWFPNGLGEQYLYSFEFKLKYKDIEIYKEKKKIGLRMVELIRKKDIEGESFIFAVNGKRIFVKGANWIPADNILTWLKSEDYEKLLYMAREANMNMLRIWGGGIYEDEQFYTLCDELGIMVWQDFMFACAEYPDHLEWFRNLSNKEVREIVRKLRYHSSIILWCGNNENNWGFDEWPMMAHKVDDEYLRNKLYLYDFPMICSQEDPSRPYWPSSPYGGDKANSASSGDYHIWNVWSGWADYKDYAEESGRFISEFGFESAPDPKTINFFAKKDEQEIFHP</sequence>
<comment type="catalytic activity">
    <reaction evidence="1">
        <text>Hydrolysis of terminal, non-reducing beta-D-mannose residues in beta-D-mannosides.</text>
        <dbReference type="EC" id="3.2.1.25"/>
    </reaction>
</comment>
<keyword evidence="5" id="KW-0732">Signal</keyword>
<keyword evidence="7" id="KW-0325">Glycoprotein</keyword>
<dbReference type="InterPro" id="IPR006103">
    <property type="entry name" value="Glyco_hydro_2_cat"/>
</dbReference>